<proteinExistence type="predicted"/>
<organism evidence="2 3">
    <name type="scientific">Kitasatospora nipponensis</name>
    <dbReference type="NCBI Taxonomy" id="258049"/>
    <lineage>
        <taxon>Bacteria</taxon>
        <taxon>Bacillati</taxon>
        <taxon>Actinomycetota</taxon>
        <taxon>Actinomycetes</taxon>
        <taxon>Kitasatosporales</taxon>
        <taxon>Streptomycetaceae</taxon>
        <taxon>Kitasatospora</taxon>
    </lineage>
</organism>
<protein>
    <submittedName>
        <fullName evidence="2">Uncharacterized protein</fullName>
    </submittedName>
</protein>
<dbReference type="Proteomes" id="UP001500037">
    <property type="component" value="Unassembled WGS sequence"/>
</dbReference>
<sequence>MTTGQEPRLRRLCLVVDIEAYGGRPYSVQQRVQAKLDRALDHACERAGIRRPQCEQQDRGDGQLLLLPPGADEARVLPGLVLGLRDALHTMNRSPGTDGRIRIRAALAQGAVQRAPLGYVAWSVELASRLLDCAEIRAALAAAAASDMALVVAADLYADAFATGAGGLPGTAFTQVTVSIPAKRFEAVAWVGTAGRGTLDALPPAAASAAQRRRSARAVLTEVLGTIGAGLCLIAPGGGGGDAGDGTEDGADGTGAGGGAGEGAGGATRALEGWASGHLFGPPAPHHDVPHHDVHHHVAPHHDVPQPGVPHHEAQHRDAHHDVHHHGDDGTQHVAWHADGMTPDGVLHGAGQYDLFDHLLHPWGHDPSYDGLLHDIPPHDAPLHEDPPHDGQGHHPHPPHGGS</sequence>
<feature type="compositionally biased region" description="Basic and acidic residues" evidence="1">
    <location>
        <begin position="371"/>
        <end position="393"/>
    </location>
</feature>
<feature type="region of interest" description="Disordered" evidence="1">
    <location>
        <begin position="371"/>
        <end position="403"/>
    </location>
</feature>
<dbReference type="RefSeq" id="WP_344446002.1">
    <property type="nucleotide sequence ID" value="NZ_BAAALF010000203.1"/>
</dbReference>
<dbReference type="EMBL" id="BAAALF010000203">
    <property type="protein sequence ID" value="GAA1269729.1"/>
    <property type="molecule type" value="Genomic_DNA"/>
</dbReference>
<feature type="compositionally biased region" description="Basic residues" evidence="1">
    <location>
        <begin position="394"/>
        <end position="403"/>
    </location>
</feature>
<keyword evidence="3" id="KW-1185">Reference proteome</keyword>
<evidence type="ECO:0000256" key="1">
    <source>
        <dbReference type="SAM" id="MobiDB-lite"/>
    </source>
</evidence>
<feature type="region of interest" description="Disordered" evidence="1">
    <location>
        <begin position="241"/>
        <end position="313"/>
    </location>
</feature>
<accession>A0ABN1WZV1</accession>
<evidence type="ECO:0000313" key="2">
    <source>
        <dbReference type="EMBL" id="GAA1269729.1"/>
    </source>
</evidence>
<feature type="compositionally biased region" description="Gly residues" evidence="1">
    <location>
        <begin position="252"/>
        <end position="266"/>
    </location>
</feature>
<name>A0ABN1WZV1_9ACTN</name>
<reference evidence="2 3" key="1">
    <citation type="journal article" date="2019" name="Int. J. Syst. Evol. Microbiol.">
        <title>The Global Catalogue of Microorganisms (GCM) 10K type strain sequencing project: providing services to taxonomists for standard genome sequencing and annotation.</title>
        <authorList>
            <consortium name="The Broad Institute Genomics Platform"/>
            <consortium name="The Broad Institute Genome Sequencing Center for Infectious Disease"/>
            <person name="Wu L."/>
            <person name="Ma J."/>
        </authorList>
    </citation>
    <scope>NUCLEOTIDE SEQUENCE [LARGE SCALE GENOMIC DNA]</scope>
    <source>
        <strain evidence="2 3">JCM 13004</strain>
    </source>
</reference>
<evidence type="ECO:0000313" key="3">
    <source>
        <dbReference type="Proteomes" id="UP001500037"/>
    </source>
</evidence>
<comment type="caution">
    <text evidence="2">The sequence shown here is derived from an EMBL/GenBank/DDBJ whole genome shotgun (WGS) entry which is preliminary data.</text>
</comment>
<feature type="compositionally biased region" description="Basic and acidic residues" evidence="1">
    <location>
        <begin position="300"/>
        <end position="313"/>
    </location>
</feature>
<gene>
    <name evidence="2" type="ORF">GCM10009665_67730</name>
</gene>